<accession>A0ABD3EEB9</accession>
<organism evidence="2 3">
    <name type="scientific">Castilleja foliolosa</name>
    <dbReference type="NCBI Taxonomy" id="1961234"/>
    <lineage>
        <taxon>Eukaryota</taxon>
        <taxon>Viridiplantae</taxon>
        <taxon>Streptophyta</taxon>
        <taxon>Embryophyta</taxon>
        <taxon>Tracheophyta</taxon>
        <taxon>Spermatophyta</taxon>
        <taxon>Magnoliopsida</taxon>
        <taxon>eudicotyledons</taxon>
        <taxon>Gunneridae</taxon>
        <taxon>Pentapetalae</taxon>
        <taxon>asterids</taxon>
        <taxon>lamiids</taxon>
        <taxon>Lamiales</taxon>
        <taxon>Orobanchaceae</taxon>
        <taxon>Pedicularideae</taxon>
        <taxon>Castillejinae</taxon>
        <taxon>Castilleja</taxon>
    </lineage>
</organism>
<sequence length="481" mass="54986">MLIFNLDIYKWERGTLFIEEGHLSARLGLLVGEGRPTRQVSTPIGQPCPFSQPSRPTVHLSQLSRPTVHLSQPSRPTKFIFNRHLWAHVPNIDFDSEHHTKDRLSRGTKFCDIIYRVMMMYKVQNVNNFRLSYKDACSEYQLETCIATAILRNVKNLYLDLVNQVQLPLCIFAYKTLVELKLNNCRFIPSSSSGDLYLPALKILYLASVEYESSKSLEHLIAGCPVLEELFIVRSAVDPLVRCYISSPTLNKLVLFTNFTNDGAFTLTYSVRIKTPALKYLELQDTVSKDLSFGPLTFLVTANVQFHNYDDPSQGDIIYSRSVLKLFRRLCNVKSLVFCISLCNKVAYRYESSASILKFPNLTSLSFSGDWRLISIFLAAADNLEALTIETVNNNLTSYRFPDLVPTCLTSRLRMVKMDQFKCTTLEFIMTAYLLKNAKVLKKMDIISQQIGTHDFKAKFEALNHISSFRRGSDECQVVFR</sequence>
<evidence type="ECO:0000259" key="1">
    <source>
        <dbReference type="SMART" id="SM00579"/>
    </source>
</evidence>
<evidence type="ECO:0000313" key="3">
    <source>
        <dbReference type="Proteomes" id="UP001632038"/>
    </source>
</evidence>
<protein>
    <recommendedName>
        <fullName evidence="1">FBD domain-containing protein</fullName>
    </recommendedName>
</protein>
<dbReference type="SUPFAM" id="SSF52058">
    <property type="entry name" value="L domain-like"/>
    <property type="match status" value="1"/>
</dbReference>
<dbReference type="InterPro" id="IPR055411">
    <property type="entry name" value="LRR_FXL15/At3g58940/PEG3-like"/>
</dbReference>
<name>A0ABD3EEB9_9LAMI</name>
<reference evidence="3" key="1">
    <citation type="journal article" date="2024" name="IScience">
        <title>Strigolactones Initiate the Formation of Haustorium-like Structures in Castilleja.</title>
        <authorList>
            <person name="Buerger M."/>
            <person name="Peterson D."/>
            <person name="Chory J."/>
        </authorList>
    </citation>
    <scope>NUCLEOTIDE SEQUENCE [LARGE SCALE GENOMIC DNA]</scope>
</reference>
<dbReference type="InterPro" id="IPR032675">
    <property type="entry name" value="LRR_dom_sf"/>
</dbReference>
<dbReference type="Pfam" id="PF24758">
    <property type="entry name" value="LRR_At5g56370"/>
    <property type="match status" value="1"/>
</dbReference>
<dbReference type="EMBL" id="JAVIJP010000005">
    <property type="protein sequence ID" value="KAL3652531.1"/>
    <property type="molecule type" value="Genomic_DNA"/>
</dbReference>
<feature type="domain" description="FBD" evidence="1">
    <location>
        <begin position="407"/>
        <end position="481"/>
    </location>
</feature>
<proteinExistence type="predicted"/>
<comment type="caution">
    <text evidence="2">The sequence shown here is derived from an EMBL/GenBank/DDBJ whole genome shotgun (WGS) entry which is preliminary data.</text>
</comment>
<dbReference type="SMART" id="SM00579">
    <property type="entry name" value="FBD"/>
    <property type="match status" value="1"/>
</dbReference>
<dbReference type="Proteomes" id="UP001632038">
    <property type="component" value="Unassembled WGS sequence"/>
</dbReference>
<keyword evidence="3" id="KW-1185">Reference proteome</keyword>
<dbReference type="AlphaFoldDB" id="A0ABD3EEB9"/>
<dbReference type="Gene3D" id="3.80.10.10">
    <property type="entry name" value="Ribonuclease Inhibitor"/>
    <property type="match status" value="1"/>
</dbReference>
<gene>
    <name evidence="2" type="ORF">CASFOL_002212</name>
</gene>
<dbReference type="Pfam" id="PF08387">
    <property type="entry name" value="FBD"/>
    <property type="match status" value="1"/>
</dbReference>
<dbReference type="InterPro" id="IPR050232">
    <property type="entry name" value="FBL13/AtMIF1-like"/>
</dbReference>
<dbReference type="PANTHER" id="PTHR31900:SF34">
    <property type="entry name" value="EMB|CAB62440.1-RELATED"/>
    <property type="match status" value="1"/>
</dbReference>
<evidence type="ECO:0000313" key="2">
    <source>
        <dbReference type="EMBL" id="KAL3652531.1"/>
    </source>
</evidence>
<dbReference type="InterPro" id="IPR006566">
    <property type="entry name" value="FBD"/>
</dbReference>
<dbReference type="PANTHER" id="PTHR31900">
    <property type="entry name" value="F-BOX/RNI SUPERFAMILY PROTEIN-RELATED"/>
    <property type="match status" value="1"/>
</dbReference>